<comment type="caution">
    <text evidence="2">The sequence shown here is derived from an EMBL/GenBank/DDBJ whole genome shotgun (WGS) entry which is preliminary data.</text>
</comment>
<dbReference type="Gene3D" id="3.90.380.10">
    <property type="entry name" value="Naphthalene 1,2-dioxygenase Alpha Subunit, Chain A, domain 1"/>
    <property type="match status" value="1"/>
</dbReference>
<gene>
    <name evidence="2" type="ORF">UCRPC4_g06955</name>
</gene>
<proteinExistence type="predicted"/>
<keyword evidence="3" id="KW-1185">Reference proteome</keyword>
<dbReference type="GO" id="GO:0051537">
    <property type="term" value="F:2 iron, 2 sulfur cluster binding"/>
    <property type="evidence" value="ECO:0007669"/>
    <property type="project" value="InterPro"/>
</dbReference>
<reference evidence="2 3" key="1">
    <citation type="submission" date="2015-05" db="EMBL/GenBank/DDBJ databases">
        <title>Distinctive expansion of gene families associated with plant cell wall degradation and secondary metabolism in the genomes of grapevine trunk pathogens.</title>
        <authorList>
            <person name="Lawrence D.P."/>
            <person name="Travadon R."/>
            <person name="Rolshausen P.E."/>
            <person name="Baumgartner K."/>
        </authorList>
    </citation>
    <scope>NUCLEOTIDE SEQUENCE [LARGE SCALE GENOMIC DNA]</scope>
    <source>
        <strain evidence="2">UCRPC4</strain>
    </source>
</reference>
<protein>
    <submittedName>
        <fullName evidence="2">Putative iron-sulfur cluster-binding rieske family domain protein</fullName>
    </submittedName>
</protein>
<name>A0A0G2DRK7_PHACM</name>
<dbReference type="Pfam" id="PF00848">
    <property type="entry name" value="Ring_hydroxyl_A"/>
    <property type="match status" value="1"/>
</dbReference>
<accession>A0A0G2DRK7</accession>
<evidence type="ECO:0000313" key="3">
    <source>
        <dbReference type="Proteomes" id="UP000053317"/>
    </source>
</evidence>
<evidence type="ECO:0000313" key="2">
    <source>
        <dbReference type="EMBL" id="KKY13642.1"/>
    </source>
</evidence>
<dbReference type="InterPro" id="IPR015879">
    <property type="entry name" value="Ring_hydroxy_dOase_asu_C_dom"/>
</dbReference>
<reference evidence="2 3" key="2">
    <citation type="submission" date="2015-05" db="EMBL/GenBank/DDBJ databases">
        <authorList>
            <person name="Morales-Cruz A."/>
            <person name="Amrine K.C."/>
            <person name="Cantu D."/>
        </authorList>
    </citation>
    <scope>NUCLEOTIDE SEQUENCE [LARGE SCALE GENOMIC DNA]</scope>
    <source>
        <strain evidence="2">UCRPC4</strain>
    </source>
</reference>
<organism evidence="2 3">
    <name type="scientific">Phaeomoniella chlamydospora</name>
    <name type="common">Phaeoacremonium chlamydosporum</name>
    <dbReference type="NCBI Taxonomy" id="158046"/>
    <lineage>
        <taxon>Eukaryota</taxon>
        <taxon>Fungi</taxon>
        <taxon>Dikarya</taxon>
        <taxon>Ascomycota</taxon>
        <taxon>Pezizomycotina</taxon>
        <taxon>Eurotiomycetes</taxon>
        <taxon>Chaetothyriomycetidae</taxon>
        <taxon>Phaeomoniellales</taxon>
        <taxon>Phaeomoniellaceae</taxon>
        <taxon>Phaeomoniella</taxon>
    </lineage>
</organism>
<dbReference type="OrthoDB" id="426882at2759"/>
<dbReference type="AlphaFoldDB" id="A0A0G2DRK7"/>
<sequence length="170" mass="19870">MHGASRHYLPPKPSTGFSEAYITWLYPLGVITFSENLLFIGRFTANSALNTSYDSETYRRKSRIPSQGPIHDEWMEHEIAYWRLVEKEDVELAIDAQKGFRNGVLARGRLHSVEEHAVKWYQDKVRGTLIKHTEMERQEGKIVDYAIPEQQRNADQDDELCRLMGPEFEW</sequence>
<feature type="domain" description="Aromatic-ring-hydroxylating dioxygenase alpha subunit C-terminal" evidence="1">
    <location>
        <begin position="12"/>
        <end position="126"/>
    </location>
</feature>
<dbReference type="GO" id="GO:0005506">
    <property type="term" value="F:iron ion binding"/>
    <property type="evidence" value="ECO:0007669"/>
    <property type="project" value="InterPro"/>
</dbReference>
<dbReference type="SUPFAM" id="SSF55961">
    <property type="entry name" value="Bet v1-like"/>
    <property type="match status" value="1"/>
</dbReference>
<dbReference type="Proteomes" id="UP000053317">
    <property type="component" value="Unassembled WGS sequence"/>
</dbReference>
<evidence type="ECO:0000259" key="1">
    <source>
        <dbReference type="Pfam" id="PF00848"/>
    </source>
</evidence>
<dbReference type="EMBL" id="LCWF01000268">
    <property type="protein sequence ID" value="KKY13642.1"/>
    <property type="molecule type" value="Genomic_DNA"/>
</dbReference>